<dbReference type="OrthoDB" id="9789949at2"/>
<keyword evidence="4 9" id="KW-0460">Magnesium</keyword>
<feature type="binding site" evidence="9">
    <location>
        <begin position="51"/>
        <end position="55"/>
    </location>
    <ligand>
        <name>4-amino-2-methyl-5-(diphosphooxymethyl)pyrimidine</name>
        <dbReference type="ChEBI" id="CHEBI:57841"/>
    </ligand>
</feature>
<dbReference type="PANTHER" id="PTHR20857:SF15">
    <property type="entry name" value="THIAMINE-PHOSPHATE SYNTHASE"/>
    <property type="match status" value="1"/>
</dbReference>
<keyword evidence="2 9" id="KW-0808">Transferase</keyword>
<comment type="catalytic activity">
    <reaction evidence="6 9 10">
        <text>4-methyl-5-(2-phosphooxyethyl)-thiazole + 4-amino-2-methyl-5-(diphosphooxymethyl)pyrimidine + H(+) = thiamine phosphate + diphosphate</text>
        <dbReference type="Rhea" id="RHEA:22328"/>
        <dbReference type="ChEBI" id="CHEBI:15378"/>
        <dbReference type="ChEBI" id="CHEBI:33019"/>
        <dbReference type="ChEBI" id="CHEBI:37575"/>
        <dbReference type="ChEBI" id="CHEBI:57841"/>
        <dbReference type="ChEBI" id="CHEBI:58296"/>
        <dbReference type="EC" id="2.5.1.3"/>
    </reaction>
</comment>
<comment type="caution">
    <text evidence="9">Lacks conserved residue(s) required for the propagation of feature annotation.</text>
</comment>
<evidence type="ECO:0000313" key="14">
    <source>
        <dbReference type="Proteomes" id="UP000189177"/>
    </source>
</evidence>
<proteinExistence type="inferred from homology"/>
<comment type="function">
    <text evidence="9">Condenses 4-methyl-5-(beta-hydroxyethyl)thiazole monophosphate (THZ-P) and 2-methyl-4-amino-5-hydroxymethyl pyrimidine pyrophosphate (HMP-PP) to form thiamine monophosphate (TMP).</text>
</comment>
<evidence type="ECO:0000256" key="1">
    <source>
        <dbReference type="ARBA" id="ARBA00005165"/>
    </source>
</evidence>
<keyword evidence="5 9" id="KW-0784">Thiamine biosynthesis</keyword>
<dbReference type="AlphaFoldDB" id="A0A1V2ZWC9"/>
<feature type="binding site" evidence="9">
    <location>
        <begin position="149"/>
        <end position="151"/>
    </location>
    <ligand>
        <name>2-[(2R,5Z)-2-carboxy-4-methylthiazol-5(2H)-ylidene]ethyl phosphate</name>
        <dbReference type="ChEBI" id="CHEBI:62899"/>
    </ligand>
</feature>
<accession>A0A1V2ZWC9</accession>
<keyword evidence="14" id="KW-1185">Reference proteome</keyword>
<evidence type="ECO:0000256" key="2">
    <source>
        <dbReference type="ARBA" id="ARBA00022679"/>
    </source>
</evidence>
<organism evidence="13 14">
    <name type="scientific">Thioalkalivibrio halophilus</name>
    <dbReference type="NCBI Taxonomy" id="252474"/>
    <lineage>
        <taxon>Bacteria</taxon>
        <taxon>Pseudomonadati</taxon>
        <taxon>Pseudomonadota</taxon>
        <taxon>Gammaproteobacteria</taxon>
        <taxon>Chromatiales</taxon>
        <taxon>Ectothiorhodospiraceae</taxon>
        <taxon>Thioalkalivibrio</taxon>
    </lineage>
</organism>
<feature type="binding site" evidence="9">
    <location>
        <position position="122"/>
    </location>
    <ligand>
        <name>4-amino-2-methyl-5-(diphosphooxymethyl)pyrimidine</name>
        <dbReference type="ChEBI" id="CHEBI:57841"/>
    </ligand>
</feature>
<dbReference type="GO" id="GO:0009229">
    <property type="term" value="P:thiamine diphosphate biosynthetic process"/>
    <property type="evidence" value="ECO:0007669"/>
    <property type="project" value="UniProtKB-UniRule"/>
</dbReference>
<dbReference type="PANTHER" id="PTHR20857">
    <property type="entry name" value="THIAMINE-PHOSPHATE PYROPHOSPHORYLASE"/>
    <property type="match status" value="1"/>
</dbReference>
<dbReference type="GO" id="GO:0004789">
    <property type="term" value="F:thiamine-phosphate diphosphorylase activity"/>
    <property type="evidence" value="ECO:0007669"/>
    <property type="project" value="UniProtKB-UniRule"/>
</dbReference>
<feature type="binding site" evidence="9">
    <location>
        <position position="103"/>
    </location>
    <ligand>
        <name>Mg(2+)</name>
        <dbReference type="ChEBI" id="CHEBI:18420"/>
    </ligand>
</feature>
<dbReference type="GO" id="GO:0009228">
    <property type="term" value="P:thiamine biosynthetic process"/>
    <property type="evidence" value="ECO:0007669"/>
    <property type="project" value="UniProtKB-KW"/>
</dbReference>
<evidence type="ECO:0000259" key="12">
    <source>
        <dbReference type="Pfam" id="PF02581"/>
    </source>
</evidence>
<gene>
    <name evidence="9" type="primary">thiE</name>
    <name evidence="13" type="ORF">B1A74_11125</name>
</gene>
<evidence type="ECO:0000256" key="9">
    <source>
        <dbReference type="HAMAP-Rule" id="MF_00097"/>
    </source>
</evidence>
<dbReference type="EC" id="2.5.1.3" evidence="9"/>
<dbReference type="InterPro" id="IPR034291">
    <property type="entry name" value="TMP_synthase"/>
</dbReference>
<dbReference type="GO" id="GO:0000287">
    <property type="term" value="F:magnesium ion binding"/>
    <property type="evidence" value="ECO:0007669"/>
    <property type="project" value="UniProtKB-UniRule"/>
</dbReference>
<evidence type="ECO:0000256" key="10">
    <source>
        <dbReference type="RuleBase" id="RU003826"/>
    </source>
</evidence>
<feature type="domain" description="Thiamine phosphate synthase/TenI" evidence="12">
    <location>
        <begin position="18"/>
        <end position="202"/>
    </location>
</feature>
<evidence type="ECO:0000256" key="8">
    <source>
        <dbReference type="ARBA" id="ARBA00047883"/>
    </source>
</evidence>
<evidence type="ECO:0000256" key="7">
    <source>
        <dbReference type="ARBA" id="ARBA00047851"/>
    </source>
</evidence>
<keyword evidence="3 9" id="KW-0479">Metal-binding</keyword>
<comment type="pathway">
    <text evidence="1 9 11">Cofactor biosynthesis; thiamine diphosphate biosynthesis; thiamine phosphate from 4-amino-2-methyl-5-diphosphomethylpyrimidine and 4-methyl-5-(2-phosphoethyl)-thiazole: step 1/1.</text>
</comment>
<comment type="catalytic activity">
    <reaction evidence="8 9 10">
        <text>2-[(2R,5Z)-2-carboxy-4-methylthiazol-5(2H)-ylidene]ethyl phosphate + 4-amino-2-methyl-5-(diphosphooxymethyl)pyrimidine + 2 H(+) = thiamine phosphate + CO2 + diphosphate</text>
        <dbReference type="Rhea" id="RHEA:47844"/>
        <dbReference type="ChEBI" id="CHEBI:15378"/>
        <dbReference type="ChEBI" id="CHEBI:16526"/>
        <dbReference type="ChEBI" id="CHEBI:33019"/>
        <dbReference type="ChEBI" id="CHEBI:37575"/>
        <dbReference type="ChEBI" id="CHEBI:57841"/>
        <dbReference type="ChEBI" id="CHEBI:62899"/>
        <dbReference type="EC" id="2.5.1.3"/>
    </reaction>
</comment>
<dbReference type="Gene3D" id="3.20.20.70">
    <property type="entry name" value="Aldolase class I"/>
    <property type="match status" value="1"/>
</dbReference>
<feature type="binding site" evidence="9">
    <location>
        <position position="152"/>
    </location>
    <ligand>
        <name>4-amino-2-methyl-5-(diphosphooxymethyl)pyrimidine</name>
        <dbReference type="ChEBI" id="CHEBI:57841"/>
    </ligand>
</feature>
<dbReference type="GO" id="GO:0005737">
    <property type="term" value="C:cytoplasm"/>
    <property type="evidence" value="ECO:0007669"/>
    <property type="project" value="TreeGrafter"/>
</dbReference>
<feature type="binding site" evidence="9">
    <location>
        <position position="83"/>
    </location>
    <ligand>
        <name>4-amino-2-methyl-5-(diphosphooxymethyl)pyrimidine</name>
        <dbReference type="ChEBI" id="CHEBI:57841"/>
    </ligand>
</feature>
<protein>
    <recommendedName>
        <fullName evidence="9">Thiamine-phosphate synthase</fullName>
        <shortName evidence="9">TP synthase</shortName>
        <shortName evidence="9">TPS</shortName>
        <ecNumber evidence="9">2.5.1.3</ecNumber>
    </recommendedName>
    <alternativeName>
        <fullName evidence="9">Thiamine-phosphate pyrophosphorylase</fullName>
        <shortName evidence="9">TMP pyrophosphorylase</shortName>
        <shortName evidence="9">TMP-PPase</shortName>
    </alternativeName>
</protein>
<dbReference type="UniPathway" id="UPA00060">
    <property type="reaction ID" value="UER00141"/>
</dbReference>
<comment type="cofactor">
    <cofactor evidence="9">
        <name>Mg(2+)</name>
        <dbReference type="ChEBI" id="CHEBI:18420"/>
    </cofactor>
    <text evidence="9">Binds 1 Mg(2+) ion per subunit.</text>
</comment>
<evidence type="ECO:0000256" key="3">
    <source>
        <dbReference type="ARBA" id="ARBA00022723"/>
    </source>
</evidence>
<dbReference type="Pfam" id="PF02581">
    <property type="entry name" value="TMP-TENI"/>
    <property type="match status" value="1"/>
</dbReference>
<dbReference type="SUPFAM" id="SSF51391">
    <property type="entry name" value="Thiamin phosphate synthase"/>
    <property type="match status" value="1"/>
</dbReference>
<dbReference type="Proteomes" id="UP000189177">
    <property type="component" value="Unassembled WGS sequence"/>
</dbReference>
<dbReference type="STRING" id="252474.B1A74_11125"/>
<dbReference type="NCBIfam" id="TIGR00693">
    <property type="entry name" value="thiE"/>
    <property type="match status" value="1"/>
</dbReference>
<feature type="binding site" evidence="9">
    <location>
        <position position="84"/>
    </location>
    <ligand>
        <name>Mg(2+)</name>
        <dbReference type="ChEBI" id="CHEBI:18420"/>
    </ligand>
</feature>
<comment type="catalytic activity">
    <reaction evidence="7 9 10">
        <text>2-(2-carboxy-4-methylthiazol-5-yl)ethyl phosphate + 4-amino-2-methyl-5-(diphosphooxymethyl)pyrimidine + 2 H(+) = thiamine phosphate + CO2 + diphosphate</text>
        <dbReference type="Rhea" id="RHEA:47848"/>
        <dbReference type="ChEBI" id="CHEBI:15378"/>
        <dbReference type="ChEBI" id="CHEBI:16526"/>
        <dbReference type="ChEBI" id="CHEBI:33019"/>
        <dbReference type="ChEBI" id="CHEBI:37575"/>
        <dbReference type="ChEBI" id="CHEBI:57841"/>
        <dbReference type="ChEBI" id="CHEBI:62890"/>
        <dbReference type="EC" id="2.5.1.3"/>
    </reaction>
</comment>
<dbReference type="RefSeq" id="WP_077244687.1">
    <property type="nucleotide sequence ID" value="NZ_MUZR01000050.1"/>
</dbReference>
<comment type="caution">
    <text evidence="13">The sequence shown here is derived from an EMBL/GenBank/DDBJ whole genome shotgun (WGS) entry which is preliminary data.</text>
</comment>
<dbReference type="InterPro" id="IPR036206">
    <property type="entry name" value="ThiamineP_synth_sf"/>
</dbReference>
<dbReference type="InterPro" id="IPR013785">
    <property type="entry name" value="Aldolase_TIM"/>
</dbReference>
<evidence type="ECO:0000256" key="11">
    <source>
        <dbReference type="RuleBase" id="RU004253"/>
    </source>
</evidence>
<dbReference type="CDD" id="cd00564">
    <property type="entry name" value="TMP_TenI"/>
    <property type="match status" value="1"/>
</dbReference>
<dbReference type="InterPro" id="IPR022998">
    <property type="entry name" value="ThiamineP_synth_TenI"/>
</dbReference>
<name>A0A1V2ZWC9_9GAMM</name>
<dbReference type="HAMAP" id="MF_00097">
    <property type="entry name" value="TMP_synthase"/>
    <property type="match status" value="1"/>
</dbReference>
<feature type="binding site" evidence="9">
    <location>
        <position position="179"/>
    </location>
    <ligand>
        <name>2-[(2R,5Z)-2-carboxy-4-methylthiazol-5(2H)-ylidene]ethyl phosphate</name>
        <dbReference type="ChEBI" id="CHEBI:62899"/>
    </ligand>
</feature>
<reference evidence="13 14" key="1">
    <citation type="submission" date="2017-02" db="EMBL/GenBank/DDBJ databases">
        <title>Genomic diversity within the haloalkaliphilic genus Thioalkalivibrio.</title>
        <authorList>
            <person name="Ahn A.-C."/>
            <person name="Meier-Kolthoff J."/>
            <person name="Overmars L."/>
            <person name="Richter M."/>
            <person name="Woyke T."/>
            <person name="Sorokin D.Y."/>
            <person name="Muyzer G."/>
        </authorList>
    </citation>
    <scope>NUCLEOTIDE SEQUENCE [LARGE SCALE GENOMIC DNA]</scope>
    <source>
        <strain evidence="13 14">HL17</strain>
    </source>
</reference>
<sequence length="222" mass="22802">MTEPVTEPVIERAPLRGLYFVTPAPPPGADPLQTHTSMAAAALAGGACCVQLRDKHLEGEAQETVARALAGQCRESGALFIVNDDVELAARIGADGVHLGRDDPDPAGARTRLGDAAVIGVSCYNELARARAAQAAGADYVAFGSMFPSPTKPEAVRATPELIRQARRELAVAICAIGGINADNAAQVVAAGADMVAVIQGISAAPDPEAAARRIAALFRTT</sequence>
<dbReference type="EMBL" id="MUZR01000050">
    <property type="protein sequence ID" value="OOC09430.1"/>
    <property type="molecule type" value="Genomic_DNA"/>
</dbReference>
<evidence type="ECO:0000256" key="5">
    <source>
        <dbReference type="ARBA" id="ARBA00022977"/>
    </source>
</evidence>
<evidence type="ECO:0000313" key="13">
    <source>
        <dbReference type="EMBL" id="OOC09430.1"/>
    </source>
</evidence>
<evidence type="ECO:0000256" key="6">
    <source>
        <dbReference type="ARBA" id="ARBA00047334"/>
    </source>
</evidence>
<comment type="similarity">
    <text evidence="9 10">Belongs to the thiamine-phosphate synthase family.</text>
</comment>
<evidence type="ECO:0000256" key="4">
    <source>
        <dbReference type="ARBA" id="ARBA00022842"/>
    </source>
</evidence>